<dbReference type="GO" id="GO:0004222">
    <property type="term" value="F:metalloendopeptidase activity"/>
    <property type="evidence" value="ECO:0007669"/>
    <property type="project" value="TreeGrafter"/>
</dbReference>
<dbReference type="PANTHER" id="PTHR21666:SF270">
    <property type="entry name" value="MUREIN HYDROLASE ACTIVATOR ENVC"/>
    <property type="match status" value="1"/>
</dbReference>
<gene>
    <name evidence="4" type="ORF">COB20_12970</name>
</gene>
<dbReference type="InterPro" id="IPR016047">
    <property type="entry name" value="M23ase_b-sheet_dom"/>
</dbReference>
<feature type="domain" description="M23ase beta-sheet core" evidence="3">
    <location>
        <begin position="294"/>
        <end position="394"/>
    </location>
</feature>
<dbReference type="FunFam" id="2.70.70.10:FF:000003">
    <property type="entry name" value="Murein hydrolase activator EnvC"/>
    <property type="match status" value="1"/>
</dbReference>
<feature type="signal peptide" evidence="2">
    <location>
        <begin position="1"/>
        <end position="33"/>
    </location>
</feature>
<dbReference type="AlphaFoldDB" id="A0A2A4WYC6"/>
<feature type="coiled-coil region" evidence="1">
    <location>
        <begin position="167"/>
        <end position="250"/>
    </location>
</feature>
<evidence type="ECO:0000313" key="5">
    <source>
        <dbReference type="Proteomes" id="UP000218767"/>
    </source>
</evidence>
<keyword evidence="1" id="KW-0175">Coiled coil</keyword>
<dbReference type="PANTHER" id="PTHR21666">
    <property type="entry name" value="PEPTIDASE-RELATED"/>
    <property type="match status" value="1"/>
</dbReference>
<evidence type="ECO:0000256" key="1">
    <source>
        <dbReference type="SAM" id="Coils"/>
    </source>
</evidence>
<evidence type="ECO:0000313" key="4">
    <source>
        <dbReference type="EMBL" id="PCI75428.1"/>
    </source>
</evidence>
<proteinExistence type="predicted"/>
<dbReference type="Gene3D" id="2.70.70.10">
    <property type="entry name" value="Glucose Permease (Domain IIA)"/>
    <property type="match status" value="1"/>
</dbReference>
<dbReference type="EMBL" id="NVUL01000075">
    <property type="protein sequence ID" value="PCI75428.1"/>
    <property type="molecule type" value="Genomic_DNA"/>
</dbReference>
<evidence type="ECO:0000259" key="3">
    <source>
        <dbReference type="Pfam" id="PF01551"/>
    </source>
</evidence>
<comment type="caution">
    <text evidence="4">The sequence shown here is derived from an EMBL/GenBank/DDBJ whole genome shotgun (WGS) entry which is preliminary data.</text>
</comment>
<dbReference type="InterPro" id="IPR050570">
    <property type="entry name" value="Cell_wall_metabolism_enzyme"/>
</dbReference>
<name>A0A2A4WYC6_9GAMM</name>
<keyword evidence="2" id="KW-0732">Signal</keyword>
<sequence>MKQLLSNTKLDLELVLWFSAICFCAWASAPINAAENSTDTQQELAAVGNAIDEIQSWLSDAKSTQSEELENLQQADLQISILSHSVTATEVALAATESEIASLSREAGQLNIEKAAQNKVLEQTIRTAYMASNQSAIELLLNQEDISMSARMLHYHRLFTQAQLDSIEKFQEILDEVETVNQELEFNAADLEKEQLTLSNSLQRLNDSKSERELALNQLRADIASRSSELEQLEIDQVQLQELIEQINLAVADIPAAMQRSPFDSQLGKLPMPVAGEIVDRFGSRYGEGDLRRQGITIAVSEGTPVQAIHPGRVVFSNWLRGTGLLVIVDHGLGYMSLYGANQALSKQAGDWVDTGDIVATSGMTNELTGNRGNSQTRPGMYFEIRHHGEAQNPAQWFSE</sequence>
<protein>
    <recommendedName>
        <fullName evidence="3">M23ase beta-sheet core domain-containing protein</fullName>
    </recommendedName>
</protein>
<dbReference type="Proteomes" id="UP000218767">
    <property type="component" value="Unassembled WGS sequence"/>
</dbReference>
<evidence type="ECO:0000256" key="2">
    <source>
        <dbReference type="SAM" id="SignalP"/>
    </source>
</evidence>
<organism evidence="4 5">
    <name type="scientific">SAR86 cluster bacterium</name>
    <dbReference type="NCBI Taxonomy" id="2030880"/>
    <lineage>
        <taxon>Bacteria</taxon>
        <taxon>Pseudomonadati</taxon>
        <taxon>Pseudomonadota</taxon>
        <taxon>Gammaproteobacteria</taxon>
        <taxon>SAR86 cluster</taxon>
    </lineage>
</organism>
<dbReference type="SUPFAM" id="SSF51261">
    <property type="entry name" value="Duplicated hybrid motif"/>
    <property type="match status" value="1"/>
</dbReference>
<accession>A0A2A4WYC6</accession>
<reference evidence="5" key="1">
    <citation type="submission" date="2017-08" db="EMBL/GenBank/DDBJ databases">
        <title>A dynamic microbial community with high functional redundancy inhabits the cold, oxic subseafloor aquifer.</title>
        <authorList>
            <person name="Tully B.J."/>
            <person name="Wheat C.G."/>
            <person name="Glazer B.T."/>
            <person name="Huber J.A."/>
        </authorList>
    </citation>
    <scope>NUCLEOTIDE SEQUENCE [LARGE SCALE GENOMIC DNA]</scope>
</reference>
<dbReference type="InterPro" id="IPR011055">
    <property type="entry name" value="Dup_hybrid_motif"/>
</dbReference>
<dbReference type="Pfam" id="PF01551">
    <property type="entry name" value="Peptidase_M23"/>
    <property type="match status" value="1"/>
</dbReference>
<feature type="chain" id="PRO_5012065466" description="M23ase beta-sheet core domain-containing protein" evidence="2">
    <location>
        <begin position="34"/>
        <end position="400"/>
    </location>
</feature>
<dbReference type="CDD" id="cd12797">
    <property type="entry name" value="M23_peptidase"/>
    <property type="match status" value="1"/>
</dbReference>
<dbReference type="Gene3D" id="6.10.250.3150">
    <property type="match status" value="1"/>
</dbReference>